<dbReference type="SUPFAM" id="SSF100950">
    <property type="entry name" value="NagB/RpiA/CoA transferase-like"/>
    <property type="match status" value="1"/>
</dbReference>
<dbReference type="PANTHER" id="PTHR13707">
    <property type="entry name" value="KETOACID-COENZYME A TRANSFERASE"/>
    <property type="match status" value="1"/>
</dbReference>
<protein>
    <submittedName>
        <fullName evidence="1">Uncharacterized protein</fullName>
    </submittedName>
</protein>
<feature type="non-terminal residue" evidence="1">
    <location>
        <position position="227"/>
    </location>
</feature>
<dbReference type="STRING" id="1097556.R4XGP7"/>
<dbReference type="GO" id="GO:0008260">
    <property type="term" value="F:succinyl-CoA:3-oxo-acid CoA-transferase activity"/>
    <property type="evidence" value="ECO:0007669"/>
    <property type="project" value="TreeGrafter"/>
</dbReference>
<dbReference type="InterPro" id="IPR004165">
    <property type="entry name" value="CoA_trans_fam_I"/>
</dbReference>
<organism evidence="1 2">
    <name type="scientific">Taphrina deformans (strain PYCC 5710 / ATCC 11124 / CBS 356.35 / IMI 108563 / JCM 9778 / NBRC 8474)</name>
    <name type="common">Peach leaf curl fungus</name>
    <name type="synonym">Lalaria deformans</name>
    <dbReference type="NCBI Taxonomy" id="1097556"/>
    <lineage>
        <taxon>Eukaryota</taxon>
        <taxon>Fungi</taxon>
        <taxon>Dikarya</taxon>
        <taxon>Ascomycota</taxon>
        <taxon>Taphrinomycotina</taxon>
        <taxon>Taphrinomycetes</taxon>
        <taxon>Taphrinales</taxon>
        <taxon>Taphrinaceae</taxon>
        <taxon>Taphrina</taxon>
    </lineage>
</organism>
<evidence type="ECO:0000313" key="2">
    <source>
        <dbReference type="Proteomes" id="UP000013776"/>
    </source>
</evidence>
<dbReference type="InterPro" id="IPR012792">
    <property type="entry name" value="3-oxoacid_CoA-transf_A"/>
</dbReference>
<gene>
    <name evidence="1" type="ORF">TAPDE_005539</name>
</gene>
<dbReference type="VEuPathDB" id="FungiDB:TAPDE_005539"/>
<dbReference type="SMART" id="SM00882">
    <property type="entry name" value="CoA_trans"/>
    <property type="match status" value="1"/>
</dbReference>
<evidence type="ECO:0000313" key="1">
    <source>
        <dbReference type="EMBL" id="CCG84971.1"/>
    </source>
</evidence>
<dbReference type="Gene3D" id="3.40.1080.10">
    <property type="entry name" value="Glutaconate Coenzyme A-transferase"/>
    <property type="match status" value="1"/>
</dbReference>
<dbReference type="InterPro" id="IPR037171">
    <property type="entry name" value="NagB/RpiA_transferase-like"/>
</dbReference>
<dbReference type="eggNOG" id="KOG3822">
    <property type="taxonomic scope" value="Eukaryota"/>
</dbReference>
<dbReference type="OrthoDB" id="5401715at2759"/>
<proteinExistence type="predicted"/>
<dbReference type="NCBIfam" id="TIGR02429">
    <property type="entry name" value="pcaI_scoA_fam"/>
    <property type="match status" value="1"/>
</dbReference>
<comment type="caution">
    <text evidence="1">The sequence shown here is derived from an EMBL/GenBank/DDBJ whole genome shotgun (WGS) entry which is preliminary data.</text>
</comment>
<keyword evidence="2" id="KW-1185">Reference proteome</keyword>
<accession>R4XGP7</accession>
<name>R4XGP7_TAPDE</name>
<dbReference type="EMBL" id="CAHR02000365">
    <property type="protein sequence ID" value="CCG84971.1"/>
    <property type="molecule type" value="Genomic_DNA"/>
</dbReference>
<reference evidence="1 2" key="1">
    <citation type="journal article" date="2013" name="MBio">
        <title>Genome sequencing of the plant pathogen Taphrina deformans, the causal agent of peach leaf curl.</title>
        <authorList>
            <person name="Cisse O.H."/>
            <person name="Almeida J.M.G.C.F."/>
            <person name="Fonseca A."/>
            <person name="Kumar A.A."/>
            <person name="Salojaervi J."/>
            <person name="Overmyer K."/>
            <person name="Hauser P.M."/>
            <person name="Pagni M."/>
        </authorList>
    </citation>
    <scope>NUCLEOTIDE SEQUENCE [LARGE SCALE GENOMIC DNA]</scope>
    <source>
        <strain evidence="2">PYCC 5710 / ATCC 11124 / CBS 356.35 / IMI 108563 / JCM 9778 / NBRC 8474</strain>
    </source>
</reference>
<dbReference type="PANTHER" id="PTHR13707:SF23">
    <property type="entry name" value="SUCCINYL-COA:3-KETOACID-COENZYME A TRANSFERASE"/>
    <property type="match status" value="1"/>
</dbReference>
<sequence length="227" mass="24264">MFMSIRQPGGKIRCIASRRGFAGSYTIHARSKLYASPAEAVADMKSNSTLLSGGFGLCGVPDTLIHAILENKGVRDLTAVSNNAGVDGGGLGLLLGSGQVTKMVSSYIGDNKTFERMYLTGKMELDLTPQGTLAERIRAGGAGVPAFFTPAGVGTIIESGEIPSRYNEDGTVQTYQKKKESREFKGRRYIMEEAIAGDYAIVKAYRADKAGNLQFRLSAENFNGAMA</sequence>
<dbReference type="Pfam" id="PF01144">
    <property type="entry name" value="CoA_trans"/>
    <property type="match status" value="1"/>
</dbReference>
<dbReference type="AlphaFoldDB" id="R4XGP7"/>
<dbReference type="Proteomes" id="UP000013776">
    <property type="component" value="Unassembled WGS sequence"/>
</dbReference>